<feature type="repeat" description="ANK" evidence="1">
    <location>
        <begin position="336"/>
        <end position="368"/>
    </location>
</feature>
<dbReference type="InterPro" id="IPR036770">
    <property type="entry name" value="Ankyrin_rpt-contain_sf"/>
</dbReference>
<evidence type="ECO:0000256" key="1">
    <source>
        <dbReference type="PROSITE-ProRule" id="PRU00023"/>
    </source>
</evidence>
<feature type="domain" description="DOG1" evidence="3">
    <location>
        <begin position="54"/>
        <end position="291"/>
    </location>
</feature>
<dbReference type="Proteomes" id="UP000822688">
    <property type="component" value="Chromosome 1"/>
</dbReference>
<keyword evidence="1" id="KW-0040">ANK repeat</keyword>
<evidence type="ECO:0000256" key="2">
    <source>
        <dbReference type="SAM" id="MobiDB-lite"/>
    </source>
</evidence>
<sequence length="533" mass="58385">MRGPVLLETHARTETIMADDLMGGATNYNLHNLDAKDLAEMDDEAESQAPHLSIPSFQKFYSIWLEQEDALLFELKRAVENPKNEQQFAKLVRKCYQHYSEAVHAKIRAAHEDASYITTGAWKTPFEAGLMWMGGWRPTTGIVLAYSLMGIQMESELQRLLEGITLPSMAALSAKQLARLNVIQQHTSTSEDEISNRLAVLQMLVADQQMTRATTADPPPSESFNIAEVREAMEPKLAGLRDIFIEAEKLRLRTLQELFVVLSPIQAAQYTVAALEMVKAIHMLGEEFQEAHSGDANARSPGNPGLNIWDIASQGDVGQLQEALDMGVNPSETDYEGRTPLHLAAGKGHLESVALLVERGAEVNIKDNDGASPLLNALKGGHDAIAKLLSNNGARPDMKDAGNELCKAAANGDMNFVERLVKAGVDPNEADYSQRTPLHIVAADGTARDVEFLVHEGADVLIKDRHGYTPLDEARDNDNEATLKVLEAEVARRQQELNAGDDALSDDTSGSSPMDDDQDVDMPLTTGDHWSTC</sequence>
<protein>
    <recommendedName>
        <fullName evidence="3">DOG1 domain-containing protein</fullName>
    </recommendedName>
</protein>
<dbReference type="PROSITE" id="PS51806">
    <property type="entry name" value="DOG1"/>
    <property type="match status" value="1"/>
</dbReference>
<dbReference type="GO" id="GO:0043565">
    <property type="term" value="F:sequence-specific DNA binding"/>
    <property type="evidence" value="ECO:0007669"/>
    <property type="project" value="InterPro"/>
</dbReference>
<dbReference type="Gene3D" id="1.25.40.20">
    <property type="entry name" value="Ankyrin repeat-containing domain"/>
    <property type="match status" value="2"/>
</dbReference>
<dbReference type="PANTHER" id="PTHR46354:SF27">
    <property type="entry name" value="DOG1 DOMAIN-CONTAINING PROTEIN"/>
    <property type="match status" value="1"/>
</dbReference>
<evidence type="ECO:0000313" key="4">
    <source>
        <dbReference type="EMBL" id="KAG0589947.1"/>
    </source>
</evidence>
<dbReference type="SUPFAM" id="SSF48403">
    <property type="entry name" value="Ankyrin repeat"/>
    <property type="match status" value="1"/>
</dbReference>
<dbReference type="Pfam" id="PF12796">
    <property type="entry name" value="Ank_2"/>
    <property type="match status" value="2"/>
</dbReference>
<accession>A0A8T0J331</accession>
<gene>
    <name evidence="4" type="ORF">KC19_1G058900</name>
</gene>
<proteinExistence type="predicted"/>
<dbReference type="PROSITE" id="PS50297">
    <property type="entry name" value="ANK_REP_REGION"/>
    <property type="match status" value="3"/>
</dbReference>
<evidence type="ECO:0000313" key="5">
    <source>
        <dbReference type="Proteomes" id="UP000822688"/>
    </source>
</evidence>
<dbReference type="PROSITE" id="PS50088">
    <property type="entry name" value="ANK_REPEAT"/>
    <property type="match status" value="3"/>
</dbReference>
<keyword evidence="5" id="KW-1185">Reference proteome</keyword>
<evidence type="ECO:0000259" key="3">
    <source>
        <dbReference type="PROSITE" id="PS51806"/>
    </source>
</evidence>
<comment type="caution">
    <text evidence="4">The sequence shown here is derived from an EMBL/GenBank/DDBJ whole genome shotgun (WGS) entry which is preliminary data.</text>
</comment>
<reference evidence="4" key="1">
    <citation type="submission" date="2020-06" db="EMBL/GenBank/DDBJ databases">
        <title>WGS assembly of Ceratodon purpureus strain R40.</title>
        <authorList>
            <person name="Carey S.B."/>
            <person name="Jenkins J."/>
            <person name="Shu S."/>
            <person name="Lovell J.T."/>
            <person name="Sreedasyam A."/>
            <person name="Maumus F."/>
            <person name="Tiley G.P."/>
            <person name="Fernandez-Pozo N."/>
            <person name="Barry K."/>
            <person name="Chen C."/>
            <person name="Wang M."/>
            <person name="Lipzen A."/>
            <person name="Daum C."/>
            <person name="Saski C.A."/>
            <person name="Payton A.C."/>
            <person name="Mcbreen J.C."/>
            <person name="Conrad R.E."/>
            <person name="Kollar L.M."/>
            <person name="Olsson S."/>
            <person name="Huttunen S."/>
            <person name="Landis J.B."/>
            <person name="Wickett N.J."/>
            <person name="Johnson M.G."/>
            <person name="Rensing S.A."/>
            <person name="Grimwood J."/>
            <person name="Schmutz J."/>
            <person name="Mcdaniel S.F."/>
        </authorList>
    </citation>
    <scope>NUCLEOTIDE SEQUENCE</scope>
    <source>
        <strain evidence="4">R40</strain>
    </source>
</reference>
<feature type="repeat" description="ANK" evidence="1">
    <location>
        <begin position="369"/>
        <end position="401"/>
    </location>
</feature>
<dbReference type="SMART" id="SM00248">
    <property type="entry name" value="ANK"/>
    <property type="match status" value="5"/>
</dbReference>
<dbReference type="InterPro" id="IPR002110">
    <property type="entry name" value="Ankyrin_rpt"/>
</dbReference>
<dbReference type="PRINTS" id="PR01415">
    <property type="entry name" value="ANKYRIN"/>
</dbReference>
<dbReference type="EMBL" id="CM026421">
    <property type="protein sequence ID" value="KAG0589947.1"/>
    <property type="molecule type" value="Genomic_DNA"/>
</dbReference>
<dbReference type="AlphaFoldDB" id="A0A8T0J331"/>
<feature type="repeat" description="ANK" evidence="1">
    <location>
        <begin position="433"/>
        <end position="465"/>
    </location>
</feature>
<organism evidence="4 5">
    <name type="scientific">Ceratodon purpureus</name>
    <name type="common">Fire moss</name>
    <name type="synonym">Dicranum purpureum</name>
    <dbReference type="NCBI Taxonomy" id="3225"/>
    <lineage>
        <taxon>Eukaryota</taxon>
        <taxon>Viridiplantae</taxon>
        <taxon>Streptophyta</taxon>
        <taxon>Embryophyta</taxon>
        <taxon>Bryophyta</taxon>
        <taxon>Bryophytina</taxon>
        <taxon>Bryopsida</taxon>
        <taxon>Dicranidae</taxon>
        <taxon>Pseudoditrichales</taxon>
        <taxon>Ditrichaceae</taxon>
        <taxon>Ceratodon</taxon>
    </lineage>
</organism>
<feature type="region of interest" description="Disordered" evidence="2">
    <location>
        <begin position="493"/>
        <end position="533"/>
    </location>
</feature>
<dbReference type="PANTHER" id="PTHR46354">
    <property type="entry name" value="DOG1 DOMAIN-CONTAINING PROTEIN"/>
    <property type="match status" value="1"/>
</dbReference>
<dbReference type="GO" id="GO:0006351">
    <property type="term" value="P:DNA-templated transcription"/>
    <property type="evidence" value="ECO:0007669"/>
    <property type="project" value="InterPro"/>
</dbReference>
<name>A0A8T0J331_CERPU</name>
<dbReference type="InterPro" id="IPR025422">
    <property type="entry name" value="TGA_domain"/>
</dbReference>
<dbReference type="InterPro" id="IPR051886">
    <property type="entry name" value="Seed_Dev/Stress_Resp_Reg"/>
</dbReference>
<dbReference type="Pfam" id="PF14144">
    <property type="entry name" value="DOG1"/>
    <property type="match status" value="1"/>
</dbReference>